<dbReference type="CDD" id="cd21037">
    <property type="entry name" value="MLKL_NTD"/>
    <property type="match status" value="1"/>
</dbReference>
<evidence type="ECO:0000259" key="2">
    <source>
        <dbReference type="PROSITE" id="PS50011"/>
    </source>
</evidence>
<keyword evidence="4" id="KW-1185">Reference proteome</keyword>
<dbReference type="Gene3D" id="1.10.510.10">
    <property type="entry name" value="Transferase(Phosphotransferase) domain 1"/>
    <property type="match status" value="1"/>
</dbReference>
<dbReference type="InterPro" id="IPR000719">
    <property type="entry name" value="Prot_kinase_dom"/>
</dbReference>
<dbReference type="Gene3D" id="1.20.930.20">
    <property type="entry name" value="Adaptor protein Cbl, N-terminal domain"/>
    <property type="match status" value="1"/>
</dbReference>
<dbReference type="InterPro" id="IPR036537">
    <property type="entry name" value="Adaptor_Cbl_N_dom_sf"/>
</dbReference>
<dbReference type="Pfam" id="PF00069">
    <property type="entry name" value="Pkinase"/>
    <property type="match status" value="1"/>
</dbReference>
<dbReference type="PANTHER" id="PTHR27006:SF601">
    <property type="entry name" value="PROTEIN KINASE DOMAIN-CONTAINING PROTEIN"/>
    <property type="match status" value="1"/>
</dbReference>
<sequence>MADPVASVERIIMVGLRIKEAAVDTVRRNAAVCQEIRRRVLRFSAVLSQLQRAGAVDDSPAMGGALELVAACQERTGVVRRLLTAGDLSRQLRAVKEDILNKVMLASFAINAHTTVLLLTMQTGGYLLPRLQQDTAGIVEISHNSHSANDARSELYDEQSIEPGGSEQTISIVATLRKFGSTEVWTATNGYSDSNIIGRGGSSTVYKMPIYYAGPQLLDRWRSLMWIIEGIAQGVHYLHKQHIVHLDLKPDNILLDSEMNPVITDFELSKVLSDTNILRKMYQTLTRSVVHSSHNRQDDTEITSDHNKISGTFPYIAPEHTADGIISKKSDVYAFGVTLLEAISGIRRRSEFPLHRWGWTAWEAGRIDEEFDPVVFKERQLMEIRRHVQVGLLCVQQDRTDRPTMADVLQMLSGKKELPTPKKPMYTESYDKWRPASCPSTKIVDTHLDEEQSPLMPRHRRWVLPNSSSARSSVPAPSPSPSAKPADTDMHEERSPIIPGYRHYREWVLPDSPSAWSEGSLSPR</sequence>
<dbReference type="InterPro" id="IPR011009">
    <property type="entry name" value="Kinase-like_dom_sf"/>
</dbReference>
<dbReference type="SMART" id="SM00220">
    <property type="entry name" value="S_TKc"/>
    <property type="match status" value="1"/>
</dbReference>
<dbReference type="InterPro" id="IPR059179">
    <property type="entry name" value="MLKL-like_MCAfunc"/>
</dbReference>
<feature type="domain" description="Protein kinase" evidence="2">
    <location>
        <begin position="77"/>
        <end position="426"/>
    </location>
</feature>
<dbReference type="PANTHER" id="PTHR27006">
    <property type="entry name" value="PROMASTIGOTE SURFACE ANTIGEN PROTEIN PSA"/>
    <property type="match status" value="1"/>
</dbReference>
<evidence type="ECO:0000256" key="1">
    <source>
        <dbReference type="SAM" id="MobiDB-lite"/>
    </source>
</evidence>
<accession>A0A811Q9S8</accession>
<dbReference type="InterPro" id="IPR008271">
    <property type="entry name" value="Ser/Thr_kinase_AS"/>
</dbReference>
<proteinExistence type="predicted"/>
<feature type="region of interest" description="Disordered" evidence="1">
    <location>
        <begin position="450"/>
        <end position="497"/>
    </location>
</feature>
<organism evidence="3 4">
    <name type="scientific">Miscanthus lutarioriparius</name>
    <dbReference type="NCBI Taxonomy" id="422564"/>
    <lineage>
        <taxon>Eukaryota</taxon>
        <taxon>Viridiplantae</taxon>
        <taxon>Streptophyta</taxon>
        <taxon>Embryophyta</taxon>
        <taxon>Tracheophyta</taxon>
        <taxon>Spermatophyta</taxon>
        <taxon>Magnoliopsida</taxon>
        <taxon>Liliopsida</taxon>
        <taxon>Poales</taxon>
        <taxon>Poaceae</taxon>
        <taxon>PACMAD clade</taxon>
        <taxon>Panicoideae</taxon>
        <taxon>Andropogonodae</taxon>
        <taxon>Andropogoneae</taxon>
        <taxon>Saccharinae</taxon>
        <taxon>Miscanthus</taxon>
    </lineage>
</organism>
<dbReference type="Proteomes" id="UP000604825">
    <property type="component" value="Unassembled WGS sequence"/>
</dbReference>
<evidence type="ECO:0000313" key="4">
    <source>
        <dbReference type="Proteomes" id="UP000604825"/>
    </source>
</evidence>
<dbReference type="OrthoDB" id="665057at2759"/>
<feature type="compositionally biased region" description="Basic and acidic residues" evidence="1">
    <location>
        <begin position="486"/>
        <end position="495"/>
    </location>
</feature>
<dbReference type="GO" id="GO:0007166">
    <property type="term" value="P:cell surface receptor signaling pathway"/>
    <property type="evidence" value="ECO:0007669"/>
    <property type="project" value="InterPro"/>
</dbReference>
<dbReference type="SUPFAM" id="SSF56112">
    <property type="entry name" value="Protein kinase-like (PK-like)"/>
    <property type="match status" value="1"/>
</dbReference>
<evidence type="ECO:0000313" key="3">
    <source>
        <dbReference type="EMBL" id="CAD6255857.1"/>
    </source>
</evidence>
<dbReference type="PROSITE" id="PS50011">
    <property type="entry name" value="PROTEIN_KINASE_DOM"/>
    <property type="match status" value="1"/>
</dbReference>
<dbReference type="PROSITE" id="PS00108">
    <property type="entry name" value="PROTEIN_KINASE_ST"/>
    <property type="match status" value="1"/>
</dbReference>
<dbReference type="GO" id="GO:0005524">
    <property type="term" value="F:ATP binding"/>
    <property type="evidence" value="ECO:0007669"/>
    <property type="project" value="InterPro"/>
</dbReference>
<reference evidence="3" key="1">
    <citation type="submission" date="2020-10" db="EMBL/GenBank/DDBJ databases">
        <authorList>
            <person name="Han B."/>
            <person name="Lu T."/>
            <person name="Zhao Q."/>
            <person name="Huang X."/>
            <person name="Zhao Y."/>
        </authorList>
    </citation>
    <scope>NUCLEOTIDE SEQUENCE</scope>
</reference>
<comment type="caution">
    <text evidence="3">The sequence shown here is derived from an EMBL/GenBank/DDBJ whole genome shotgun (WGS) entry which is preliminary data.</text>
</comment>
<gene>
    <name evidence="3" type="ORF">NCGR_LOCUS39385</name>
</gene>
<name>A0A811Q9S8_9POAL</name>
<protein>
    <recommendedName>
        <fullName evidence="2">Protein kinase domain-containing protein</fullName>
    </recommendedName>
</protein>
<dbReference type="AlphaFoldDB" id="A0A811Q9S8"/>
<dbReference type="EMBL" id="CAJGYO010000010">
    <property type="protein sequence ID" value="CAD6255857.1"/>
    <property type="molecule type" value="Genomic_DNA"/>
</dbReference>
<dbReference type="GO" id="GO:0004672">
    <property type="term" value="F:protein kinase activity"/>
    <property type="evidence" value="ECO:0007669"/>
    <property type="project" value="InterPro"/>
</dbReference>
<feature type="compositionally biased region" description="Low complexity" evidence="1">
    <location>
        <begin position="465"/>
        <end position="475"/>
    </location>
</feature>